<evidence type="ECO:0000313" key="1">
    <source>
        <dbReference type="EMBL" id="ALG09993.1"/>
    </source>
</evidence>
<proteinExistence type="predicted"/>
<accession>A0A0N9I5Y1</accession>
<dbReference type="KEGG" id="kphy:AOZ06_26590"/>
<dbReference type="AlphaFoldDB" id="A0A0N9I5Y1"/>
<reference evidence="1 2" key="1">
    <citation type="submission" date="2015-07" db="EMBL/GenBank/DDBJ databases">
        <title>Genome sequencing of Kibdelosporangium phytohabitans.</title>
        <authorList>
            <person name="Qin S."/>
            <person name="Xing K."/>
        </authorList>
    </citation>
    <scope>NUCLEOTIDE SEQUENCE [LARGE SCALE GENOMIC DNA]</scope>
    <source>
        <strain evidence="1 2">KLBMP1111</strain>
    </source>
</reference>
<keyword evidence="2" id="KW-1185">Reference proteome</keyword>
<evidence type="ECO:0000313" key="2">
    <source>
        <dbReference type="Proteomes" id="UP000063699"/>
    </source>
</evidence>
<gene>
    <name evidence="1" type="ORF">AOZ06_26590</name>
</gene>
<name>A0A0N9I5Y1_9PSEU</name>
<protein>
    <submittedName>
        <fullName evidence="1">Uncharacterized protein</fullName>
    </submittedName>
</protein>
<dbReference type="EMBL" id="CP012752">
    <property type="protein sequence ID" value="ALG09993.1"/>
    <property type="molecule type" value="Genomic_DNA"/>
</dbReference>
<sequence>MPRPEFAAPGPGAWYRDSLHWTSPMTRWLGPVYHLTLRRGLGVSAARYGALEYYDFASVHGVSYASPRWPGVDPSLTTGIDDALRATPADVPARFAAAEHVFADRLWRHDIDRWDTTWKPAQVATLRSLQADDPAGSTDTVLAGHLDRCRRVLLTTMYRHHALNHCCHVAVGDYVRRVREWTGAPTDRLTDLLGGASPASVGARAELASVLAALAADRDAAELLRSDQDAGELLDRLLATGVGGRSHP</sequence>
<dbReference type="RefSeq" id="WP_054291897.1">
    <property type="nucleotide sequence ID" value="NZ_CP012752.1"/>
</dbReference>
<dbReference type="Proteomes" id="UP000063699">
    <property type="component" value="Chromosome"/>
</dbReference>
<organism evidence="1 2">
    <name type="scientific">Kibdelosporangium phytohabitans</name>
    <dbReference type="NCBI Taxonomy" id="860235"/>
    <lineage>
        <taxon>Bacteria</taxon>
        <taxon>Bacillati</taxon>
        <taxon>Actinomycetota</taxon>
        <taxon>Actinomycetes</taxon>
        <taxon>Pseudonocardiales</taxon>
        <taxon>Pseudonocardiaceae</taxon>
        <taxon>Kibdelosporangium</taxon>
    </lineage>
</organism>